<keyword evidence="1" id="KW-1133">Transmembrane helix</keyword>
<name>A0A1G2BHD2_9BACT</name>
<reference evidence="2 3" key="1">
    <citation type="journal article" date="2016" name="Nat. Commun.">
        <title>Thousands of microbial genomes shed light on interconnected biogeochemical processes in an aquifer system.</title>
        <authorList>
            <person name="Anantharaman K."/>
            <person name="Brown C.T."/>
            <person name="Hug L.A."/>
            <person name="Sharon I."/>
            <person name="Castelle C.J."/>
            <person name="Probst A.J."/>
            <person name="Thomas B.C."/>
            <person name="Singh A."/>
            <person name="Wilkins M.J."/>
            <person name="Karaoz U."/>
            <person name="Brodie E.L."/>
            <person name="Williams K.H."/>
            <person name="Hubbard S.S."/>
            <person name="Banfield J.F."/>
        </authorList>
    </citation>
    <scope>NUCLEOTIDE SEQUENCE [LARGE SCALE GENOMIC DNA]</scope>
</reference>
<comment type="caution">
    <text evidence="2">The sequence shown here is derived from an EMBL/GenBank/DDBJ whole genome shotgun (WGS) entry which is preliminary data.</text>
</comment>
<feature type="transmembrane region" description="Helical" evidence="1">
    <location>
        <begin position="74"/>
        <end position="96"/>
    </location>
</feature>
<dbReference type="PANTHER" id="PTHR41386">
    <property type="entry name" value="INTEGRAL MEMBRANE PROTEIN-RELATED"/>
    <property type="match status" value="1"/>
</dbReference>
<dbReference type="Proteomes" id="UP000177817">
    <property type="component" value="Unassembled WGS sequence"/>
</dbReference>
<keyword evidence="1" id="KW-0812">Transmembrane</keyword>
<accession>A0A1G2BHD2</accession>
<dbReference type="EMBL" id="MHKK01000059">
    <property type="protein sequence ID" value="OGY88623.1"/>
    <property type="molecule type" value="Genomic_DNA"/>
</dbReference>
<evidence type="ECO:0000313" key="2">
    <source>
        <dbReference type="EMBL" id="OGY88623.1"/>
    </source>
</evidence>
<evidence type="ECO:0008006" key="4">
    <source>
        <dbReference type="Google" id="ProtNLM"/>
    </source>
</evidence>
<evidence type="ECO:0000256" key="1">
    <source>
        <dbReference type="SAM" id="Phobius"/>
    </source>
</evidence>
<dbReference type="AlphaFoldDB" id="A0A1G2BHD2"/>
<evidence type="ECO:0000313" key="3">
    <source>
        <dbReference type="Proteomes" id="UP000177817"/>
    </source>
</evidence>
<gene>
    <name evidence="2" type="ORF">A2677_02930</name>
</gene>
<proteinExistence type="predicted"/>
<protein>
    <recommendedName>
        <fullName evidence="4">DUF1003 domain-containing protein</fullName>
    </recommendedName>
</protein>
<sequence length="167" mass="18867">MNGRGTNGHTTTRRIIKSLKAKADAKRTRYEWLADWMTGAFGSVTFLSINIIWFGIWIVWNIGDIPGVAKFDPYPFGLLTMIVSLEAIVLSIFVLISQNRASKVNDLREETDLQIDAISEQELTKVMEIVVMLAQKQGIDLSQDKTLQEMLKPLNTGKIEKALERQV</sequence>
<keyword evidence="1" id="KW-0472">Membrane</keyword>
<dbReference type="InterPro" id="IPR010406">
    <property type="entry name" value="DUF1003"/>
</dbReference>
<dbReference type="PANTHER" id="PTHR41386:SF1">
    <property type="entry name" value="MEMBRANE PROTEIN"/>
    <property type="match status" value="1"/>
</dbReference>
<organism evidence="2 3">
    <name type="scientific">Candidatus Komeilibacteria bacterium RIFCSPHIGHO2_01_FULL_52_14</name>
    <dbReference type="NCBI Taxonomy" id="1798549"/>
    <lineage>
        <taxon>Bacteria</taxon>
        <taxon>Candidatus Komeiliibacteriota</taxon>
    </lineage>
</organism>
<feature type="transmembrane region" description="Helical" evidence="1">
    <location>
        <begin position="36"/>
        <end position="62"/>
    </location>
</feature>
<dbReference type="Pfam" id="PF06210">
    <property type="entry name" value="DUF1003"/>
    <property type="match status" value="1"/>
</dbReference>